<dbReference type="AlphaFoldDB" id="G7WP11"/>
<dbReference type="Gene3D" id="3.30.360.10">
    <property type="entry name" value="Dihydrodipicolinate Reductase, domain 2"/>
    <property type="match status" value="1"/>
</dbReference>
<dbReference type="EC" id="1.1.1.3" evidence="4"/>
<dbReference type="PATRIC" id="fig|1110509.7.peg.1663"/>
<dbReference type="GO" id="GO:0009088">
    <property type="term" value="P:threonine biosynthetic process"/>
    <property type="evidence" value="ECO:0007669"/>
    <property type="project" value="UniProtKB-UniPathway"/>
</dbReference>
<dbReference type="Pfam" id="PF03447">
    <property type="entry name" value="NAD_binding_3"/>
    <property type="match status" value="1"/>
</dbReference>
<protein>
    <recommendedName>
        <fullName evidence="5">Homoserine dehydrogenase</fullName>
        <ecNumber evidence="4">1.1.1.3</ecNumber>
    </recommendedName>
</protein>
<dbReference type="SUPFAM" id="SSF51735">
    <property type="entry name" value="NAD(P)-binding Rossmann-fold domains"/>
    <property type="match status" value="1"/>
</dbReference>
<evidence type="ECO:0000256" key="7">
    <source>
        <dbReference type="ARBA" id="ARBA00022697"/>
    </source>
</evidence>
<name>G7WP11_METH6</name>
<feature type="compositionally biased region" description="Basic residues" evidence="10">
    <location>
        <begin position="302"/>
        <end position="317"/>
    </location>
</feature>
<evidence type="ECO:0000256" key="4">
    <source>
        <dbReference type="ARBA" id="ARBA00013213"/>
    </source>
</evidence>
<dbReference type="GO" id="GO:0004412">
    <property type="term" value="F:homoserine dehydrogenase activity"/>
    <property type="evidence" value="ECO:0007669"/>
    <property type="project" value="UniProtKB-EC"/>
</dbReference>
<evidence type="ECO:0000256" key="5">
    <source>
        <dbReference type="ARBA" id="ARBA00013376"/>
    </source>
</evidence>
<reference evidence="13 14" key="1">
    <citation type="journal article" date="2012" name="PLoS ONE">
        <title>The genome characteristics and predicted function of methyl-group oxidation pathway in the obligate aceticlastic methanogens, Methanosaeta spp.</title>
        <authorList>
            <person name="Zhu J."/>
            <person name="Zheng H."/>
            <person name="Ai G."/>
            <person name="Zhang G."/>
            <person name="Liu D."/>
            <person name="Liu X."/>
            <person name="Dong X."/>
        </authorList>
    </citation>
    <scope>NUCLEOTIDE SEQUENCE [LARGE SCALE GENOMIC DNA]</scope>
    <source>
        <strain evidence="13 14">6Ac</strain>
    </source>
</reference>
<comment type="pathway">
    <text evidence="1">Amino-acid biosynthesis; L-threonine biosynthesis; L-threonine from L-aspartate: step 3/5.</text>
</comment>
<keyword evidence="6" id="KW-0028">Amino-acid biosynthesis</keyword>
<evidence type="ECO:0000256" key="8">
    <source>
        <dbReference type="ARBA" id="ARBA00023002"/>
    </source>
</evidence>
<evidence type="ECO:0000256" key="1">
    <source>
        <dbReference type="ARBA" id="ARBA00005056"/>
    </source>
</evidence>
<organism evidence="13 14">
    <name type="scientific">Methanothrix harundinacea (strain 6Ac)</name>
    <name type="common">Methanosaeta harundinacea</name>
    <dbReference type="NCBI Taxonomy" id="1110509"/>
    <lineage>
        <taxon>Archaea</taxon>
        <taxon>Methanobacteriati</taxon>
        <taxon>Methanobacteriota</taxon>
        <taxon>Stenosarchaea group</taxon>
        <taxon>Methanomicrobia</taxon>
        <taxon>Methanotrichales</taxon>
        <taxon>Methanotrichaceae</taxon>
        <taxon>Methanothrix</taxon>
    </lineage>
</organism>
<comment type="similarity">
    <text evidence="3">Belongs to the homoserine dehydrogenase family.</text>
</comment>
<sequence>MRISLVGFGIVGHGVLEVVRRKRELLRSMGLDLRVVSVTDIKGTLFDGDGIDPSRLHGAKTLEGIANLGIIGKEAIQEIDSDLVVEVTPTNIVHGQPGLGHIEEALKLGKHVVTSNKGPLVVGFNHLRDLARENGLMLKYEATVGGTMPLISLIEKNLVGNEILSIRGIFNGTCNYILTRMMEEKYTYSYALTEAQELGIAEADPAYDVDGIDTAGKVVILANSIFGMGAKYEDVSVTGIEGDNPRGPQPRLGEGLPRKADRRGTGPDGEADARPPEEPPRRRRDPQRRLHRDRPLRDDHRHRPWRRLHRDRQRHCL</sequence>
<evidence type="ECO:0000256" key="6">
    <source>
        <dbReference type="ARBA" id="ARBA00022605"/>
    </source>
</evidence>
<feature type="domain" description="Aspartate/homoserine dehydrogenase NAD-binding" evidence="12">
    <location>
        <begin position="7"/>
        <end position="140"/>
    </location>
</feature>
<dbReference type="EMBL" id="CP003117">
    <property type="protein sequence ID" value="AET64852.1"/>
    <property type="molecule type" value="Genomic_DNA"/>
</dbReference>
<evidence type="ECO:0000313" key="13">
    <source>
        <dbReference type="EMBL" id="AET64852.1"/>
    </source>
</evidence>
<dbReference type="Pfam" id="PF00742">
    <property type="entry name" value="Homoserine_dh"/>
    <property type="match status" value="1"/>
</dbReference>
<dbReference type="PROSITE" id="PS01042">
    <property type="entry name" value="HOMOSER_DHGENASE"/>
    <property type="match status" value="1"/>
</dbReference>
<keyword evidence="14" id="KW-1185">Reference proteome</keyword>
<dbReference type="Gene3D" id="3.40.50.720">
    <property type="entry name" value="NAD(P)-binding Rossmann-like Domain"/>
    <property type="match status" value="1"/>
</dbReference>
<dbReference type="Proteomes" id="UP000005877">
    <property type="component" value="Chromosome"/>
</dbReference>
<feature type="compositionally biased region" description="Basic residues" evidence="10">
    <location>
        <begin position="281"/>
        <end position="292"/>
    </location>
</feature>
<dbReference type="UniPathway" id="UPA00051">
    <property type="reaction ID" value="UER00465"/>
</dbReference>
<dbReference type="KEGG" id="mhi:Mhar_1488"/>
<evidence type="ECO:0000259" key="11">
    <source>
        <dbReference type="Pfam" id="PF00742"/>
    </source>
</evidence>
<dbReference type="UniPathway" id="UPA00050">
    <property type="reaction ID" value="UER00063"/>
</dbReference>
<dbReference type="HOGENOM" id="CLU_876055_0_0_2"/>
<dbReference type="PANTHER" id="PTHR43331">
    <property type="entry name" value="HOMOSERINE DEHYDROGENASE"/>
    <property type="match status" value="1"/>
</dbReference>
<dbReference type="GO" id="GO:0009086">
    <property type="term" value="P:methionine biosynthetic process"/>
    <property type="evidence" value="ECO:0007669"/>
    <property type="project" value="UniProtKB-KW"/>
</dbReference>
<dbReference type="GO" id="GO:0050661">
    <property type="term" value="F:NADP binding"/>
    <property type="evidence" value="ECO:0007669"/>
    <property type="project" value="InterPro"/>
</dbReference>
<feature type="compositionally biased region" description="Basic and acidic residues" evidence="10">
    <location>
        <begin position="256"/>
        <end position="280"/>
    </location>
</feature>
<evidence type="ECO:0000259" key="12">
    <source>
        <dbReference type="Pfam" id="PF03447"/>
    </source>
</evidence>
<dbReference type="InterPro" id="IPR005106">
    <property type="entry name" value="Asp/hSer_DH_NAD-bd"/>
</dbReference>
<comment type="pathway">
    <text evidence="2">Amino-acid biosynthesis; L-methionine biosynthesis via de novo pathway; L-homoserine from L-aspartate: step 3/3.</text>
</comment>
<feature type="domain" description="Homoserine dehydrogenase catalytic" evidence="11">
    <location>
        <begin position="149"/>
        <end position="241"/>
    </location>
</feature>
<keyword evidence="9" id="KW-0486">Methionine biosynthesis</keyword>
<evidence type="ECO:0000256" key="9">
    <source>
        <dbReference type="ARBA" id="ARBA00023167"/>
    </source>
</evidence>
<dbReference type="SUPFAM" id="SSF55347">
    <property type="entry name" value="Glyceraldehyde-3-phosphate dehydrogenase-like, C-terminal domain"/>
    <property type="match status" value="1"/>
</dbReference>
<dbReference type="STRING" id="1110509.Mhar_1488"/>
<dbReference type="InterPro" id="IPR019811">
    <property type="entry name" value="HDH_CS"/>
</dbReference>
<proteinExistence type="inferred from homology"/>
<evidence type="ECO:0000256" key="2">
    <source>
        <dbReference type="ARBA" id="ARBA00005062"/>
    </source>
</evidence>
<gene>
    <name evidence="13" type="ordered locus">Mhar_1488</name>
</gene>
<keyword evidence="7" id="KW-0791">Threonine biosynthesis</keyword>
<evidence type="ECO:0000256" key="3">
    <source>
        <dbReference type="ARBA" id="ARBA00006753"/>
    </source>
</evidence>
<dbReference type="FunFam" id="3.30.360.10:FF:000005">
    <property type="entry name" value="Homoserine dehydrogenase"/>
    <property type="match status" value="1"/>
</dbReference>
<evidence type="ECO:0000313" key="14">
    <source>
        <dbReference type="Proteomes" id="UP000005877"/>
    </source>
</evidence>
<keyword evidence="8" id="KW-0560">Oxidoreductase</keyword>
<feature type="region of interest" description="Disordered" evidence="10">
    <location>
        <begin position="239"/>
        <end position="317"/>
    </location>
</feature>
<dbReference type="PANTHER" id="PTHR43331:SF1">
    <property type="entry name" value="HOMOSERINE DEHYDROGENASE"/>
    <property type="match status" value="1"/>
</dbReference>
<dbReference type="InterPro" id="IPR036291">
    <property type="entry name" value="NAD(P)-bd_dom_sf"/>
</dbReference>
<dbReference type="InterPro" id="IPR001342">
    <property type="entry name" value="HDH_cat"/>
</dbReference>
<accession>G7WP11</accession>
<evidence type="ECO:0000256" key="10">
    <source>
        <dbReference type="SAM" id="MobiDB-lite"/>
    </source>
</evidence>